<protein>
    <submittedName>
        <fullName evidence="1">Universal stress protein</fullName>
    </submittedName>
</protein>
<dbReference type="EMBL" id="SSNY01000003">
    <property type="protein sequence ID" value="THF58166.1"/>
    <property type="molecule type" value="Genomic_DNA"/>
</dbReference>
<reference evidence="1 2" key="1">
    <citation type="submission" date="2019-04" db="EMBL/GenBank/DDBJ databases">
        <title>Mesorhizobium composti sp. nov., isolated from compost.</title>
        <authorList>
            <person name="Lin S.-Y."/>
            <person name="Hameed A."/>
            <person name="Hsieh Y.-T."/>
            <person name="Young C.-C."/>
        </authorList>
    </citation>
    <scope>NUCLEOTIDE SEQUENCE [LARGE SCALE GENOMIC DNA]</scope>
    <source>
        <strain evidence="1 2">CC-YTH430</strain>
    </source>
</reference>
<evidence type="ECO:0000313" key="1">
    <source>
        <dbReference type="EMBL" id="THF58166.1"/>
    </source>
</evidence>
<dbReference type="SUPFAM" id="SSF52402">
    <property type="entry name" value="Adenine nucleotide alpha hydrolases-like"/>
    <property type="match status" value="1"/>
</dbReference>
<comment type="caution">
    <text evidence="1">The sequence shown here is derived from an EMBL/GenBank/DDBJ whole genome shotgun (WGS) entry which is preliminary data.</text>
</comment>
<accession>A0ABY2Q9E0</accession>
<keyword evidence="2" id="KW-1185">Reference proteome</keyword>
<evidence type="ECO:0000313" key="2">
    <source>
        <dbReference type="Proteomes" id="UP000306441"/>
    </source>
</evidence>
<sequence>MPGEHAGAHILRRADEVHASGLVMGAYRFGMVLEWLFDSTTNQIFAATRLPLLVMH</sequence>
<dbReference type="Gene3D" id="3.40.50.620">
    <property type="entry name" value="HUPs"/>
    <property type="match status" value="1"/>
</dbReference>
<proteinExistence type="predicted"/>
<dbReference type="Proteomes" id="UP000306441">
    <property type="component" value="Unassembled WGS sequence"/>
</dbReference>
<dbReference type="InterPro" id="IPR014729">
    <property type="entry name" value="Rossmann-like_a/b/a_fold"/>
</dbReference>
<name>A0ABY2Q9E0_9HYPH</name>
<dbReference type="RefSeq" id="WP_136355091.1">
    <property type="nucleotide sequence ID" value="NZ_SSNY01000003.1"/>
</dbReference>
<gene>
    <name evidence="1" type="ORF">E6C48_05980</name>
</gene>
<organism evidence="1 2">
    <name type="scientific">Ollibium composti</name>
    <dbReference type="NCBI Taxonomy" id="2675109"/>
    <lineage>
        <taxon>Bacteria</taxon>
        <taxon>Pseudomonadati</taxon>
        <taxon>Pseudomonadota</taxon>
        <taxon>Alphaproteobacteria</taxon>
        <taxon>Hyphomicrobiales</taxon>
        <taxon>Phyllobacteriaceae</taxon>
        <taxon>Ollibium</taxon>
    </lineage>
</organism>